<gene>
    <name evidence="1" type="ORF">L6164_029912</name>
</gene>
<name>A0ACB9LB10_BAUVA</name>
<protein>
    <submittedName>
        <fullName evidence="1">Uncharacterized protein</fullName>
    </submittedName>
</protein>
<sequence length="272" mass="31208">MTYAAKLLHPIRHFLAVTRSPTSSSSISHLKQFYYGKFHTARTLLRSLEPSVYGRAFIVQPLVNKSTKYLRNAHLSGSNFTCGSILGVSIACGSSMAHAMDADVALMGNYEDSRDLSEEEEHRKQLWQFAMKLWLPVLFFLTVLTNLDNPITVLFIKVTLFLLSTKPNPFSVYIFVDQLCQQSMRRDPQWHNVKSVYASKVEVQDYKLISLANVELRDKKFTLVGILGSWWTLPDLATQEAFSLFRERLESILFKTAEKEYSYQLDNENPFS</sequence>
<evidence type="ECO:0000313" key="2">
    <source>
        <dbReference type="Proteomes" id="UP000828941"/>
    </source>
</evidence>
<keyword evidence="2" id="KW-1185">Reference proteome</keyword>
<proteinExistence type="predicted"/>
<accession>A0ACB9LB10</accession>
<organism evidence="1 2">
    <name type="scientific">Bauhinia variegata</name>
    <name type="common">Purple orchid tree</name>
    <name type="synonym">Phanera variegata</name>
    <dbReference type="NCBI Taxonomy" id="167791"/>
    <lineage>
        <taxon>Eukaryota</taxon>
        <taxon>Viridiplantae</taxon>
        <taxon>Streptophyta</taxon>
        <taxon>Embryophyta</taxon>
        <taxon>Tracheophyta</taxon>
        <taxon>Spermatophyta</taxon>
        <taxon>Magnoliopsida</taxon>
        <taxon>eudicotyledons</taxon>
        <taxon>Gunneridae</taxon>
        <taxon>Pentapetalae</taxon>
        <taxon>rosids</taxon>
        <taxon>fabids</taxon>
        <taxon>Fabales</taxon>
        <taxon>Fabaceae</taxon>
        <taxon>Cercidoideae</taxon>
        <taxon>Cercideae</taxon>
        <taxon>Bauhiniinae</taxon>
        <taxon>Bauhinia</taxon>
    </lineage>
</organism>
<reference evidence="1 2" key="1">
    <citation type="journal article" date="2022" name="DNA Res.">
        <title>Chromosomal-level genome assembly of the orchid tree Bauhinia variegata (Leguminosae; Cercidoideae) supports the allotetraploid origin hypothesis of Bauhinia.</title>
        <authorList>
            <person name="Zhong Y."/>
            <person name="Chen Y."/>
            <person name="Zheng D."/>
            <person name="Pang J."/>
            <person name="Liu Y."/>
            <person name="Luo S."/>
            <person name="Meng S."/>
            <person name="Qian L."/>
            <person name="Wei D."/>
            <person name="Dai S."/>
            <person name="Zhou R."/>
        </authorList>
    </citation>
    <scope>NUCLEOTIDE SEQUENCE [LARGE SCALE GENOMIC DNA]</scope>
    <source>
        <strain evidence="1">BV-YZ2020</strain>
    </source>
</reference>
<dbReference type="EMBL" id="CM039437">
    <property type="protein sequence ID" value="KAI4306653.1"/>
    <property type="molecule type" value="Genomic_DNA"/>
</dbReference>
<evidence type="ECO:0000313" key="1">
    <source>
        <dbReference type="EMBL" id="KAI4306653.1"/>
    </source>
</evidence>
<comment type="caution">
    <text evidence="1">The sequence shown here is derived from an EMBL/GenBank/DDBJ whole genome shotgun (WGS) entry which is preliminary data.</text>
</comment>
<dbReference type="Proteomes" id="UP000828941">
    <property type="component" value="Chromosome 12"/>
</dbReference>